<proteinExistence type="predicted"/>
<dbReference type="Proteomes" id="UP000604046">
    <property type="component" value="Unassembled WGS sequence"/>
</dbReference>
<accession>A0A812RLV4</accession>
<keyword evidence="3" id="KW-1185">Reference proteome</keyword>
<reference evidence="2" key="1">
    <citation type="submission" date="2021-02" db="EMBL/GenBank/DDBJ databases">
        <authorList>
            <person name="Dougan E. K."/>
            <person name="Rhodes N."/>
            <person name="Thang M."/>
            <person name="Chan C."/>
        </authorList>
    </citation>
    <scope>NUCLEOTIDE SEQUENCE</scope>
</reference>
<evidence type="ECO:0000313" key="2">
    <source>
        <dbReference type="EMBL" id="CAE7447719.1"/>
    </source>
</evidence>
<dbReference type="EMBL" id="CAJNDS010002357">
    <property type="protein sequence ID" value="CAE7447719.1"/>
    <property type="molecule type" value="Genomic_DNA"/>
</dbReference>
<evidence type="ECO:0000313" key="3">
    <source>
        <dbReference type="Proteomes" id="UP000604046"/>
    </source>
</evidence>
<feature type="region of interest" description="Disordered" evidence="1">
    <location>
        <begin position="110"/>
        <end position="138"/>
    </location>
</feature>
<feature type="region of interest" description="Disordered" evidence="1">
    <location>
        <begin position="1"/>
        <end position="34"/>
    </location>
</feature>
<comment type="caution">
    <text evidence="2">The sequence shown here is derived from an EMBL/GenBank/DDBJ whole genome shotgun (WGS) entry which is preliminary data.</text>
</comment>
<protein>
    <submittedName>
        <fullName evidence="2">Uncharacterized protein</fullName>
    </submittedName>
</protein>
<evidence type="ECO:0000256" key="1">
    <source>
        <dbReference type="SAM" id="MobiDB-lite"/>
    </source>
</evidence>
<dbReference type="AlphaFoldDB" id="A0A812RLV4"/>
<sequence>MPNRGRWSRPPLASLPRPSSGEDAGSPSPDLEVSLDSALSDLGVGRKTCRQLRGELRLEDDSFASLLLLWRRDQRRVETALARLGDVAAEAIAERLAVAEVGMVEAESLQHPSDWPSVSGHSGGGYQAEPGPVSSDAVEPSLDRVCSLLPRRRAGSEGQEERSRAFRRRVKNELSGGAQAALRGAQAALREAGAKGAEAFVAEGAFFDAYLSSRRTVNSLARALTLKASGTIEDRTRISELVNRGSAGPNTRTRAAGEARAQTCRCYQRPSAGMTRG</sequence>
<feature type="compositionally biased region" description="Low complexity" evidence="1">
    <location>
        <begin position="8"/>
        <end position="19"/>
    </location>
</feature>
<name>A0A812RLV4_9DINO</name>
<gene>
    <name evidence="2" type="ORF">SNAT2548_LOCUS24432</name>
</gene>
<dbReference type="OrthoDB" id="485780at2759"/>
<organism evidence="2 3">
    <name type="scientific">Symbiodinium natans</name>
    <dbReference type="NCBI Taxonomy" id="878477"/>
    <lineage>
        <taxon>Eukaryota</taxon>
        <taxon>Sar</taxon>
        <taxon>Alveolata</taxon>
        <taxon>Dinophyceae</taxon>
        <taxon>Suessiales</taxon>
        <taxon>Symbiodiniaceae</taxon>
        <taxon>Symbiodinium</taxon>
    </lineage>
</organism>